<name>A0A071ML57_9BURK</name>
<keyword evidence="2 3" id="KW-0378">Hydrolase</keyword>
<dbReference type="GO" id="GO:0016787">
    <property type="term" value="F:hydrolase activity"/>
    <property type="evidence" value="ECO:0007669"/>
    <property type="project" value="UniProtKB-KW"/>
</dbReference>
<comment type="similarity">
    <text evidence="3">Belongs to the Nudix hydrolase family.</text>
</comment>
<comment type="caution">
    <text evidence="5">The sequence shown here is derived from an EMBL/GenBank/DDBJ whole genome shotgun (WGS) entry which is preliminary data.</text>
</comment>
<sequence length="140" mass="15605">MKERATVLCRRGDRILLVARLNARWVLPGGTPRPGESLRDAARRELLEETGLACGNARYLFRIAGAHKVHHVFLAEIDPDAIARPMSEIAHCAWIDRESVGSLHCSRPTPLVVELAFDWLRQPRLVPGVIDHDVFADIAA</sequence>
<dbReference type="Gene3D" id="3.90.79.10">
    <property type="entry name" value="Nucleoside Triphosphate Pyrophosphohydrolase"/>
    <property type="match status" value="1"/>
</dbReference>
<dbReference type="InterPro" id="IPR020084">
    <property type="entry name" value="NUDIX_hydrolase_CS"/>
</dbReference>
<dbReference type="CDD" id="cd04667">
    <property type="entry name" value="NUDIX_Hydrolase"/>
    <property type="match status" value="1"/>
</dbReference>
<dbReference type="PANTHER" id="PTHR43046:SF14">
    <property type="entry name" value="MUTT_NUDIX FAMILY PROTEIN"/>
    <property type="match status" value="1"/>
</dbReference>
<dbReference type="PANTHER" id="PTHR43046">
    <property type="entry name" value="GDP-MANNOSE MANNOSYL HYDROLASE"/>
    <property type="match status" value="1"/>
</dbReference>
<proteinExistence type="inferred from homology"/>
<evidence type="ECO:0000256" key="3">
    <source>
        <dbReference type="RuleBase" id="RU003476"/>
    </source>
</evidence>
<evidence type="ECO:0000259" key="4">
    <source>
        <dbReference type="PROSITE" id="PS51462"/>
    </source>
</evidence>
<dbReference type="InterPro" id="IPR020476">
    <property type="entry name" value="Nudix_hydrolase"/>
</dbReference>
<protein>
    <submittedName>
        <fullName evidence="5">NUDIX hydrolase</fullName>
    </submittedName>
</protein>
<dbReference type="PRINTS" id="PR00502">
    <property type="entry name" value="NUDIXFAMILY"/>
</dbReference>
<evidence type="ECO:0000313" key="5">
    <source>
        <dbReference type="EMBL" id="KEA57241.1"/>
    </source>
</evidence>
<comment type="cofactor">
    <cofactor evidence="1">
        <name>Mg(2+)</name>
        <dbReference type="ChEBI" id="CHEBI:18420"/>
    </cofactor>
</comment>
<dbReference type="PROSITE" id="PS51462">
    <property type="entry name" value="NUDIX"/>
    <property type="match status" value="1"/>
</dbReference>
<dbReference type="OrthoDB" id="9791228at2"/>
<evidence type="ECO:0000256" key="2">
    <source>
        <dbReference type="ARBA" id="ARBA00022801"/>
    </source>
</evidence>
<reference evidence="5" key="1">
    <citation type="submission" date="2014-04" db="EMBL/GenBank/DDBJ databases">
        <title>In planta biocontrol of soil-borne Fusarium wilt of banana through a plant endophytic bacterium, Burkholderia cenocepacia 869T2.</title>
        <authorList>
            <person name="Ho Y.-N."/>
            <person name="Chiang H.-M."/>
            <person name="Chao C.-P."/>
            <person name="Su C.-C."/>
            <person name="Hsu H.-F."/>
            <person name="Guo C.-T."/>
            <person name="Hsieh J.-L."/>
            <person name="Huang C.-C."/>
        </authorList>
    </citation>
    <scope>NUCLEOTIDE SEQUENCE [LARGE SCALE GENOMIC DNA]</scope>
    <source>
        <strain evidence="5">869T2</strain>
    </source>
</reference>
<dbReference type="InterPro" id="IPR015797">
    <property type="entry name" value="NUDIX_hydrolase-like_dom_sf"/>
</dbReference>
<dbReference type="AlphaFoldDB" id="A0A071ML57"/>
<dbReference type="PROSITE" id="PS00893">
    <property type="entry name" value="NUDIX_BOX"/>
    <property type="match status" value="1"/>
</dbReference>
<organism evidence="5">
    <name type="scientific">Burkholderia cenocepacia</name>
    <dbReference type="NCBI Taxonomy" id="95486"/>
    <lineage>
        <taxon>Bacteria</taxon>
        <taxon>Pseudomonadati</taxon>
        <taxon>Pseudomonadota</taxon>
        <taxon>Betaproteobacteria</taxon>
        <taxon>Burkholderiales</taxon>
        <taxon>Burkholderiaceae</taxon>
        <taxon>Burkholderia</taxon>
        <taxon>Burkholderia cepacia complex</taxon>
    </lineage>
</organism>
<dbReference type="SUPFAM" id="SSF55811">
    <property type="entry name" value="Nudix"/>
    <property type="match status" value="1"/>
</dbReference>
<dbReference type="EMBL" id="JJOA01000020">
    <property type="protein sequence ID" value="KEA57241.1"/>
    <property type="molecule type" value="Genomic_DNA"/>
</dbReference>
<dbReference type="InterPro" id="IPR000086">
    <property type="entry name" value="NUDIX_hydrolase_dom"/>
</dbReference>
<dbReference type="Pfam" id="PF00293">
    <property type="entry name" value="NUDIX"/>
    <property type="match status" value="1"/>
</dbReference>
<gene>
    <name evidence="5" type="ORF">DT99_22735</name>
</gene>
<evidence type="ECO:0000256" key="1">
    <source>
        <dbReference type="ARBA" id="ARBA00001946"/>
    </source>
</evidence>
<feature type="domain" description="Nudix hydrolase" evidence="4">
    <location>
        <begin position="1"/>
        <end position="118"/>
    </location>
</feature>
<accession>A0A071ML57</accession>